<protein>
    <recommendedName>
        <fullName evidence="9">2Fe-2S ferredoxin-type domain-containing protein</fullName>
    </recommendedName>
</protein>
<dbReference type="OrthoDB" id="573132at2"/>
<evidence type="ECO:0000313" key="10">
    <source>
        <dbReference type="EMBL" id="QGQ94562.1"/>
    </source>
</evidence>
<dbReference type="InterPro" id="IPR012675">
    <property type="entry name" value="Beta-grasp_dom_sf"/>
</dbReference>
<evidence type="ECO:0000256" key="2">
    <source>
        <dbReference type="ARBA" id="ARBA00022448"/>
    </source>
</evidence>
<feature type="domain" description="2Fe-2S ferredoxin-type" evidence="9">
    <location>
        <begin position="4"/>
        <end position="94"/>
    </location>
</feature>
<dbReference type="PANTHER" id="PTHR43112">
    <property type="entry name" value="FERREDOXIN"/>
    <property type="match status" value="1"/>
</dbReference>
<accession>A0A6B8RGB8</accession>
<name>A0A6B8RGB8_9BACL</name>
<dbReference type="SUPFAM" id="SSF54292">
    <property type="entry name" value="2Fe-2S ferredoxin-like"/>
    <property type="match status" value="1"/>
</dbReference>
<evidence type="ECO:0000313" key="11">
    <source>
        <dbReference type="Proteomes" id="UP000426246"/>
    </source>
</evidence>
<dbReference type="GO" id="GO:0051537">
    <property type="term" value="F:2 iron, 2 sulfur cluster binding"/>
    <property type="evidence" value="ECO:0007669"/>
    <property type="project" value="UniProtKB-KW"/>
</dbReference>
<dbReference type="EMBL" id="CP034235">
    <property type="protein sequence ID" value="QGQ94562.1"/>
    <property type="molecule type" value="Genomic_DNA"/>
</dbReference>
<evidence type="ECO:0000256" key="1">
    <source>
        <dbReference type="ARBA" id="ARBA00007874"/>
    </source>
</evidence>
<dbReference type="AlphaFoldDB" id="A0A6B8RGB8"/>
<keyword evidence="6" id="KW-0408">Iron</keyword>
<evidence type="ECO:0000256" key="8">
    <source>
        <dbReference type="ARBA" id="ARBA00034078"/>
    </source>
</evidence>
<evidence type="ECO:0000259" key="9">
    <source>
        <dbReference type="PROSITE" id="PS51085"/>
    </source>
</evidence>
<comment type="similarity">
    <text evidence="1">Belongs to the 2Fe2S plant-type ferredoxin family.</text>
</comment>
<sequence length="98" mass="11118">MVDYRVTLLPSNQIFEVSPRELVLDAAVRQGIEIPYSCRNGTCRTCLFQVQEGTVIQEDAELCMLSQQEISMGRRLICMSTLKSDAILEKVSPRKIRP</sequence>
<gene>
    <name evidence="10" type="ORF">EHS13_06520</name>
</gene>
<dbReference type="PROSITE" id="PS51085">
    <property type="entry name" value="2FE2S_FER_2"/>
    <property type="match status" value="1"/>
</dbReference>
<keyword evidence="3" id="KW-0001">2Fe-2S</keyword>
<dbReference type="PANTHER" id="PTHR43112:SF3">
    <property type="entry name" value="FERREDOXIN-2, CHLOROPLASTIC"/>
    <property type="match status" value="1"/>
</dbReference>
<keyword evidence="5" id="KW-0249">Electron transport</keyword>
<reference evidence="11" key="1">
    <citation type="submission" date="2018-11" db="EMBL/GenBank/DDBJ databases">
        <title>Complete genome sequence of Paenibacillus sp. ML311-T8.</title>
        <authorList>
            <person name="Nam Y.-D."/>
            <person name="Kang J."/>
            <person name="Chung W.-H."/>
            <person name="Park Y.S."/>
        </authorList>
    </citation>
    <scope>NUCLEOTIDE SEQUENCE [LARGE SCALE GENOMIC DNA]</scope>
    <source>
        <strain evidence="11">ML311-T8</strain>
    </source>
</reference>
<dbReference type="CDD" id="cd00207">
    <property type="entry name" value="fer2"/>
    <property type="match status" value="1"/>
</dbReference>
<dbReference type="Proteomes" id="UP000426246">
    <property type="component" value="Chromosome"/>
</dbReference>
<evidence type="ECO:0000256" key="6">
    <source>
        <dbReference type="ARBA" id="ARBA00023004"/>
    </source>
</evidence>
<dbReference type="KEGG" id="ppsc:EHS13_06520"/>
<proteinExistence type="inferred from homology"/>
<dbReference type="Pfam" id="PF00111">
    <property type="entry name" value="Fer2"/>
    <property type="match status" value="1"/>
</dbReference>
<evidence type="ECO:0000256" key="3">
    <source>
        <dbReference type="ARBA" id="ARBA00022714"/>
    </source>
</evidence>
<keyword evidence="4" id="KW-0479">Metal-binding</keyword>
<dbReference type="RefSeq" id="WP_155699569.1">
    <property type="nucleotide sequence ID" value="NZ_CP034235.1"/>
</dbReference>
<keyword evidence="2" id="KW-0813">Transport</keyword>
<dbReference type="GO" id="GO:0046872">
    <property type="term" value="F:metal ion binding"/>
    <property type="evidence" value="ECO:0007669"/>
    <property type="project" value="UniProtKB-KW"/>
</dbReference>
<evidence type="ECO:0000256" key="4">
    <source>
        <dbReference type="ARBA" id="ARBA00022723"/>
    </source>
</evidence>
<keyword evidence="11" id="KW-1185">Reference proteome</keyword>
<organism evidence="10 11">
    <name type="scientific">Paenibacillus psychroresistens</name>
    <dbReference type="NCBI Taxonomy" id="1778678"/>
    <lineage>
        <taxon>Bacteria</taxon>
        <taxon>Bacillati</taxon>
        <taxon>Bacillota</taxon>
        <taxon>Bacilli</taxon>
        <taxon>Bacillales</taxon>
        <taxon>Paenibacillaceae</taxon>
        <taxon>Paenibacillus</taxon>
    </lineage>
</organism>
<keyword evidence="7" id="KW-0411">Iron-sulfur</keyword>
<dbReference type="Gene3D" id="3.10.20.30">
    <property type="match status" value="1"/>
</dbReference>
<dbReference type="InterPro" id="IPR036010">
    <property type="entry name" value="2Fe-2S_ferredoxin-like_sf"/>
</dbReference>
<dbReference type="InterPro" id="IPR001041">
    <property type="entry name" value="2Fe-2S_ferredoxin-type"/>
</dbReference>
<comment type="cofactor">
    <cofactor evidence="8">
        <name>[2Fe-2S] cluster</name>
        <dbReference type="ChEBI" id="CHEBI:190135"/>
    </cofactor>
</comment>
<evidence type="ECO:0000256" key="7">
    <source>
        <dbReference type="ARBA" id="ARBA00023014"/>
    </source>
</evidence>
<evidence type="ECO:0000256" key="5">
    <source>
        <dbReference type="ARBA" id="ARBA00022982"/>
    </source>
</evidence>